<dbReference type="GO" id="GO:0003677">
    <property type="term" value="F:DNA binding"/>
    <property type="evidence" value="ECO:0007669"/>
    <property type="project" value="InterPro"/>
</dbReference>
<gene>
    <name evidence="7" type="ORF">B296_00017043</name>
</gene>
<keyword evidence="3" id="KW-0862">Zinc</keyword>
<organism evidence="7 8">
    <name type="scientific">Ensete ventricosum</name>
    <name type="common">Abyssinian banana</name>
    <name type="synonym">Musa ensete</name>
    <dbReference type="NCBI Taxonomy" id="4639"/>
    <lineage>
        <taxon>Eukaryota</taxon>
        <taxon>Viridiplantae</taxon>
        <taxon>Streptophyta</taxon>
        <taxon>Embryophyta</taxon>
        <taxon>Tracheophyta</taxon>
        <taxon>Spermatophyta</taxon>
        <taxon>Magnoliopsida</taxon>
        <taxon>Liliopsida</taxon>
        <taxon>Zingiberales</taxon>
        <taxon>Musaceae</taxon>
        <taxon>Ensete</taxon>
    </lineage>
</organism>
<sequence>MPPWNPEELGRDAKLRVGSGAVGPSPGCFGLPDKSNDQAAASTMAAAASASGPPKRARAPANGASCSVDGCTADLSKCREYHRRHKVCEAHSKTPVVVVRGQEQRFCQQCSRCIMALTISLSCTVTGVSTHPLVYPTTAAESNWAGDVRRTEKRTPSQLISHDNFSISYSFGGERKQLHIFQDGETGTKATQSQLNLCAVTPYESRRSSGSGMFDCALSLLSSATSDVNLSHMVPPSDKISVVQYGGFVQHTLSQAESVVRTPTGCSMGKNAEIDCHSKFQVEAEDCLDGSSQTHPSYWP</sequence>
<dbReference type="GO" id="GO:0005634">
    <property type="term" value="C:nucleus"/>
    <property type="evidence" value="ECO:0007669"/>
    <property type="project" value="InterPro"/>
</dbReference>
<feature type="region of interest" description="Disordered" evidence="5">
    <location>
        <begin position="40"/>
        <end position="61"/>
    </location>
</feature>
<evidence type="ECO:0000259" key="6">
    <source>
        <dbReference type="PROSITE" id="PS51141"/>
    </source>
</evidence>
<evidence type="ECO:0000256" key="2">
    <source>
        <dbReference type="ARBA" id="ARBA00022771"/>
    </source>
</evidence>
<dbReference type="PANTHER" id="PTHR31251">
    <property type="entry name" value="SQUAMOSA PROMOTER-BINDING-LIKE PROTEIN 4"/>
    <property type="match status" value="1"/>
</dbReference>
<accession>A0A427AMI4</accession>
<dbReference type="PANTHER" id="PTHR31251:SF208">
    <property type="entry name" value="SQUAMOSA PROMOTER-BINDING-LIKE PROTEIN 18"/>
    <property type="match status" value="1"/>
</dbReference>
<dbReference type="Proteomes" id="UP000287651">
    <property type="component" value="Unassembled WGS sequence"/>
</dbReference>
<dbReference type="EMBL" id="AMZH03001950">
    <property type="protein sequence ID" value="RRT77371.1"/>
    <property type="molecule type" value="Genomic_DNA"/>
</dbReference>
<evidence type="ECO:0000256" key="4">
    <source>
        <dbReference type="PROSITE-ProRule" id="PRU00470"/>
    </source>
</evidence>
<dbReference type="GO" id="GO:0008270">
    <property type="term" value="F:zinc ion binding"/>
    <property type="evidence" value="ECO:0007669"/>
    <property type="project" value="UniProtKB-KW"/>
</dbReference>
<feature type="domain" description="SBP-type" evidence="6">
    <location>
        <begin position="63"/>
        <end position="140"/>
    </location>
</feature>
<comment type="caution">
    <text evidence="7">The sequence shown here is derived from an EMBL/GenBank/DDBJ whole genome shotgun (WGS) entry which is preliminary data.</text>
</comment>
<proteinExistence type="predicted"/>
<keyword evidence="2 4" id="KW-0863">Zinc-finger</keyword>
<dbReference type="Gene3D" id="4.10.1100.10">
    <property type="entry name" value="Transcription factor, SBP-box domain"/>
    <property type="match status" value="1"/>
</dbReference>
<evidence type="ECO:0000256" key="3">
    <source>
        <dbReference type="ARBA" id="ARBA00022833"/>
    </source>
</evidence>
<evidence type="ECO:0000256" key="1">
    <source>
        <dbReference type="ARBA" id="ARBA00022723"/>
    </source>
</evidence>
<feature type="compositionally biased region" description="Low complexity" evidence="5">
    <location>
        <begin position="40"/>
        <end position="54"/>
    </location>
</feature>
<reference evidence="7 8" key="1">
    <citation type="journal article" date="2014" name="Agronomy (Basel)">
        <title>A Draft Genome Sequence for Ensete ventricosum, the Drought-Tolerant Tree Against Hunger.</title>
        <authorList>
            <person name="Harrison J."/>
            <person name="Moore K.A."/>
            <person name="Paszkiewicz K."/>
            <person name="Jones T."/>
            <person name="Grant M."/>
            <person name="Ambacheew D."/>
            <person name="Muzemil S."/>
            <person name="Studholme D.J."/>
        </authorList>
    </citation>
    <scope>NUCLEOTIDE SEQUENCE [LARGE SCALE GENOMIC DNA]</scope>
</reference>
<dbReference type="InterPro" id="IPR044817">
    <property type="entry name" value="SBP-like"/>
</dbReference>
<keyword evidence="1" id="KW-0479">Metal-binding</keyword>
<evidence type="ECO:0000313" key="8">
    <source>
        <dbReference type="Proteomes" id="UP000287651"/>
    </source>
</evidence>
<dbReference type="InterPro" id="IPR004333">
    <property type="entry name" value="SBP_dom"/>
</dbReference>
<dbReference type="SUPFAM" id="SSF103612">
    <property type="entry name" value="SBT domain"/>
    <property type="match status" value="1"/>
</dbReference>
<evidence type="ECO:0000256" key="5">
    <source>
        <dbReference type="SAM" id="MobiDB-lite"/>
    </source>
</evidence>
<dbReference type="Pfam" id="PF03110">
    <property type="entry name" value="SBP"/>
    <property type="match status" value="1"/>
</dbReference>
<dbReference type="InterPro" id="IPR036893">
    <property type="entry name" value="SBP_sf"/>
</dbReference>
<dbReference type="PROSITE" id="PS51141">
    <property type="entry name" value="ZF_SBP"/>
    <property type="match status" value="1"/>
</dbReference>
<evidence type="ECO:0000313" key="7">
    <source>
        <dbReference type="EMBL" id="RRT77371.1"/>
    </source>
</evidence>
<dbReference type="AlphaFoldDB" id="A0A427AMI4"/>
<name>A0A427AMI4_ENSVE</name>
<protein>
    <recommendedName>
        <fullName evidence="6">SBP-type domain-containing protein</fullName>
    </recommendedName>
</protein>